<organism evidence="2 3">
    <name type="scientific">Ketobacter alkanivorans</name>
    <dbReference type="NCBI Taxonomy" id="1917421"/>
    <lineage>
        <taxon>Bacteria</taxon>
        <taxon>Pseudomonadati</taxon>
        <taxon>Pseudomonadota</taxon>
        <taxon>Gammaproteobacteria</taxon>
        <taxon>Pseudomonadales</taxon>
        <taxon>Ketobacteraceae</taxon>
        <taxon>Ketobacter</taxon>
    </lineage>
</organism>
<evidence type="ECO:0000313" key="3">
    <source>
        <dbReference type="Proteomes" id="UP000235116"/>
    </source>
</evidence>
<feature type="transmembrane region" description="Helical" evidence="1">
    <location>
        <begin position="30"/>
        <end position="63"/>
    </location>
</feature>
<keyword evidence="1" id="KW-1133">Transmembrane helix</keyword>
<accession>A0A2K9LL45</accession>
<dbReference type="KEGG" id="kak:Kalk_10915"/>
<evidence type="ECO:0000256" key="1">
    <source>
        <dbReference type="SAM" id="Phobius"/>
    </source>
</evidence>
<keyword evidence="3" id="KW-1185">Reference proteome</keyword>
<keyword evidence="1" id="KW-0472">Membrane</keyword>
<dbReference type="AlphaFoldDB" id="A0A2K9LL45"/>
<evidence type="ECO:0000313" key="2">
    <source>
        <dbReference type="EMBL" id="AUM12901.1"/>
    </source>
</evidence>
<dbReference type="EMBL" id="CP022684">
    <property type="protein sequence ID" value="AUM12901.1"/>
    <property type="molecule type" value="Genomic_DNA"/>
</dbReference>
<feature type="transmembrane region" description="Helical" evidence="1">
    <location>
        <begin position="70"/>
        <end position="89"/>
    </location>
</feature>
<keyword evidence="1" id="KW-0812">Transmembrane</keyword>
<dbReference type="Proteomes" id="UP000235116">
    <property type="component" value="Chromosome"/>
</dbReference>
<dbReference type="RefSeq" id="WP_101894282.1">
    <property type="nucleotide sequence ID" value="NZ_CP022684.1"/>
</dbReference>
<proteinExistence type="predicted"/>
<reference evidence="3" key="1">
    <citation type="submission" date="2017-08" db="EMBL/GenBank/DDBJ databases">
        <title>Direct submision.</title>
        <authorList>
            <person name="Kim S.-J."/>
            <person name="Rhee S.-K."/>
        </authorList>
    </citation>
    <scope>NUCLEOTIDE SEQUENCE [LARGE SCALE GENOMIC DNA]</scope>
    <source>
        <strain evidence="3">GI5</strain>
    </source>
</reference>
<gene>
    <name evidence="2" type="ORF">Kalk_10915</name>
</gene>
<sequence>MMKAYLFFAYIALGTVQLYAITLGAEWWLAYHWSVCLFIGFLVAYTPFVGSLLAIMGAVTVWGWSWAQGAAMFALPMMLIFIVFIMAGIQPDRYQTNDN</sequence>
<protein>
    <submittedName>
        <fullName evidence="2">Uncharacterized protein</fullName>
    </submittedName>
</protein>
<dbReference type="OrthoDB" id="7063348at2"/>
<name>A0A2K9LL45_9GAMM</name>